<feature type="compositionally biased region" description="Basic and acidic residues" evidence="1">
    <location>
        <begin position="530"/>
        <end position="539"/>
    </location>
</feature>
<keyword evidence="2" id="KW-0812">Transmembrane</keyword>
<keyword evidence="2" id="KW-1133">Transmembrane helix</keyword>
<evidence type="ECO:0000256" key="1">
    <source>
        <dbReference type="SAM" id="MobiDB-lite"/>
    </source>
</evidence>
<sequence>MEKSLITLNVLSSRYPFSPFLPTYSLRTFGRKNSFSSRFFQQKRLLNLKQPSLFSVGASSTSNYGGWEDLASSSGSNAFFEFDQLREFFISIGIDDTEQVFMFFLGFVASLGISRVRYLSMAVFPVSVVVFILGFSIGISGSGYGSVLREKNKVRSFYEEIKRLGCFLSDMEHKLSDLRRELESAVGSNGVDTKEMRRYVEMVESVRVSILPARDIMDASSLNDWQPFCDGAMSNSDKIKGYSSSLSSINGRVTSHQQVKENRDHAMSKKRRDFLVFGVDLVRVLAGSLFLEKSSGWNPQQVKGTSKQESVEQLKSVQGNKQTTFDVHGSFLPKGTEEMSMNSASQDNIKNSSKKASLPQEKSEGQNHREALHQENDFNKAVHATTALPLGLGSINGSGFRADACRVSEEVSQGDHSDRVLRNNKIAKETARARAKKGLTLESFELQCNHNDSLPYNDEPMDLENDLNRVNGEGFGKMVHHFQNESQIRQDMLHDPTRTPLGQRPYEQVSPLLGHENTGPACDVPHSPSLRKERDHHLSGNDAFSSGHHFSNHNLDCDTEVAAPFSAISKEEEFDRLLEEAGYLLKKARECLICQVDDETAENILYKSAKLLSNAVSLKPKSLKAVGQLGNTFLLHGELKLKISRDLRTVLSRSDTPSKMKGPRGRLHGSKMRFLSKDRVASMLVDVCEECEEFLLEAGRKYRTALSIDEYDAKALYNWGLALSFRGQLISDIGPEAASDADKVYLAAIDKFDTLMSKSNSYAPDALFRWGQILQLRSFLRTNGCKEKVKLLEQAKRLFEDSLLLNNDNLQFQRSKHLNEKVQKAFSKGSSGSATSALHTLDMLQLN</sequence>
<reference evidence="3 4" key="1">
    <citation type="submission" date="2021-07" db="EMBL/GenBank/DDBJ databases">
        <title>The Aristolochia fimbriata genome: insights into angiosperm evolution, floral development and chemical biosynthesis.</title>
        <authorList>
            <person name="Jiao Y."/>
        </authorList>
    </citation>
    <scope>NUCLEOTIDE SEQUENCE [LARGE SCALE GENOMIC DNA]</scope>
    <source>
        <strain evidence="3">IBCAS-2021</strain>
        <tissue evidence="3">Leaf</tissue>
    </source>
</reference>
<feature type="compositionally biased region" description="Polar residues" evidence="1">
    <location>
        <begin position="339"/>
        <end position="355"/>
    </location>
</feature>
<keyword evidence="4" id="KW-1185">Reference proteome</keyword>
<evidence type="ECO:0000313" key="3">
    <source>
        <dbReference type="EMBL" id="KAG9441019.1"/>
    </source>
</evidence>
<name>A0AAV7DWW7_ARIFI</name>
<feature type="transmembrane region" description="Helical" evidence="2">
    <location>
        <begin position="100"/>
        <end position="118"/>
    </location>
</feature>
<dbReference type="Proteomes" id="UP000825729">
    <property type="component" value="Unassembled WGS sequence"/>
</dbReference>
<dbReference type="SUPFAM" id="SSF48452">
    <property type="entry name" value="TPR-like"/>
    <property type="match status" value="1"/>
</dbReference>
<feature type="region of interest" description="Disordered" evidence="1">
    <location>
        <begin position="514"/>
        <end position="544"/>
    </location>
</feature>
<dbReference type="InterPro" id="IPR011990">
    <property type="entry name" value="TPR-like_helical_dom_sf"/>
</dbReference>
<evidence type="ECO:0000313" key="4">
    <source>
        <dbReference type="Proteomes" id="UP000825729"/>
    </source>
</evidence>
<dbReference type="EMBL" id="JAINDJ010000007">
    <property type="protein sequence ID" value="KAG9441019.1"/>
    <property type="molecule type" value="Genomic_DNA"/>
</dbReference>
<organism evidence="3 4">
    <name type="scientific">Aristolochia fimbriata</name>
    <name type="common">White veined hardy Dutchman's pipe vine</name>
    <dbReference type="NCBI Taxonomy" id="158543"/>
    <lineage>
        <taxon>Eukaryota</taxon>
        <taxon>Viridiplantae</taxon>
        <taxon>Streptophyta</taxon>
        <taxon>Embryophyta</taxon>
        <taxon>Tracheophyta</taxon>
        <taxon>Spermatophyta</taxon>
        <taxon>Magnoliopsida</taxon>
        <taxon>Magnoliidae</taxon>
        <taxon>Piperales</taxon>
        <taxon>Aristolochiaceae</taxon>
        <taxon>Aristolochia</taxon>
    </lineage>
</organism>
<feature type="region of interest" description="Disordered" evidence="1">
    <location>
        <begin position="330"/>
        <end position="369"/>
    </location>
</feature>
<accession>A0AAV7DWW7</accession>
<dbReference type="PANTHER" id="PTHR36888">
    <property type="entry name" value="TETRATRICOPEPTIDE-LIKE HELICAL DOMAIN-CONTAINING PROTEIN-RELATED"/>
    <property type="match status" value="1"/>
</dbReference>
<dbReference type="AlphaFoldDB" id="A0AAV7DWW7"/>
<protein>
    <submittedName>
        <fullName evidence="3">Uncharacterized protein</fullName>
    </submittedName>
</protein>
<keyword evidence="2" id="KW-0472">Membrane</keyword>
<proteinExistence type="predicted"/>
<dbReference type="PANTHER" id="PTHR36888:SF2">
    <property type="entry name" value="TETRATRICOPEPTIDE REPEAT (TPR)-LIKE SUPERFAMILY PROTEIN"/>
    <property type="match status" value="1"/>
</dbReference>
<feature type="transmembrane region" description="Helical" evidence="2">
    <location>
        <begin position="124"/>
        <end position="147"/>
    </location>
</feature>
<gene>
    <name evidence="3" type="ORF">H6P81_016873</name>
</gene>
<evidence type="ECO:0000256" key="2">
    <source>
        <dbReference type="SAM" id="Phobius"/>
    </source>
</evidence>
<comment type="caution">
    <text evidence="3">The sequence shown here is derived from an EMBL/GenBank/DDBJ whole genome shotgun (WGS) entry which is preliminary data.</text>
</comment>
<dbReference type="Gene3D" id="1.25.40.10">
    <property type="entry name" value="Tetratricopeptide repeat domain"/>
    <property type="match status" value="1"/>
</dbReference>